<organism evidence="3 4">
    <name type="scientific">Mycena albidolilacea</name>
    <dbReference type="NCBI Taxonomy" id="1033008"/>
    <lineage>
        <taxon>Eukaryota</taxon>
        <taxon>Fungi</taxon>
        <taxon>Dikarya</taxon>
        <taxon>Basidiomycota</taxon>
        <taxon>Agaricomycotina</taxon>
        <taxon>Agaricomycetes</taxon>
        <taxon>Agaricomycetidae</taxon>
        <taxon>Agaricales</taxon>
        <taxon>Marasmiineae</taxon>
        <taxon>Mycenaceae</taxon>
        <taxon>Mycena</taxon>
    </lineage>
</organism>
<proteinExistence type="predicted"/>
<feature type="domain" description="AMP-dependent synthetase/ligase" evidence="1">
    <location>
        <begin position="96"/>
        <end position="424"/>
    </location>
</feature>
<dbReference type="Gene3D" id="3.30.300.30">
    <property type="match status" value="1"/>
</dbReference>
<dbReference type="InterPro" id="IPR045851">
    <property type="entry name" value="AMP-bd_C_sf"/>
</dbReference>
<dbReference type="InterPro" id="IPR025110">
    <property type="entry name" value="AMP-bd_C"/>
</dbReference>
<keyword evidence="4" id="KW-1185">Reference proteome</keyword>
<dbReference type="SUPFAM" id="SSF56801">
    <property type="entry name" value="Acetyl-CoA synthetase-like"/>
    <property type="match status" value="1"/>
</dbReference>
<reference evidence="3" key="1">
    <citation type="submission" date="2023-03" db="EMBL/GenBank/DDBJ databases">
        <title>Massive genome expansion in bonnet fungi (Mycena s.s.) driven by repeated elements and novel gene families across ecological guilds.</title>
        <authorList>
            <consortium name="Lawrence Berkeley National Laboratory"/>
            <person name="Harder C.B."/>
            <person name="Miyauchi S."/>
            <person name="Viragh M."/>
            <person name="Kuo A."/>
            <person name="Thoen E."/>
            <person name="Andreopoulos B."/>
            <person name="Lu D."/>
            <person name="Skrede I."/>
            <person name="Drula E."/>
            <person name="Henrissat B."/>
            <person name="Morin E."/>
            <person name="Kohler A."/>
            <person name="Barry K."/>
            <person name="LaButti K."/>
            <person name="Morin E."/>
            <person name="Salamov A."/>
            <person name="Lipzen A."/>
            <person name="Mereny Z."/>
            <person name="Hegedus B."/>
            <person name="Baldrian P."/>
            <person name="Stursova M."/>
            <person name="Weitz H."/>
            <person name="Taylor A."/>
            <person name="Grigoriev I.V."/>
            <person name="Nagy L.G."/>
            <person name="Martin F."/>
            <person name="Kauserud H."/>
        </authorList>
    </citation>
    <scope>NUCLEOTIDE SEQUENCE</scope>
    <source>
        <strain evidence="3">CBHHK002</strain>
    </source>
</reference>
<gene>
    <name evidence="3" type="ORF">DFH08DRAFT_948660</name>
</gene>
<evidence type="ECO:0000259" key="2">
    <source>
        <dbReference type="Pfam" id="PF13193"/>
    </source>
</evidence>
<dbReference type="PANTHER" id="PTHR24096">
    <property type="entry name" value="LONG-CHAIN-FATTY-ACID--COA LIGASE"/>
    <property type="match status" value="1"/>
</dbReference>
<evidence type="ECO:0000313" key="3">
    <source>
        <dbReference type="EMBL" id="KAJ7366639.1"/>
    </source>
</evidence>
<feature type="domain" description="AMP-binding enzyme C-terminal" evidence="2">
    <location>
        <begin position="475"/>
        <end position="559"/>
    </location>
</feature>
<keyword evidence="3" id="KW-0436">Ligase</keyword>
<dbReference type="Pfam" id="PF00501">
    <property type="entry name" value="AMP-binding"/>
    <property type="match status" value="1"/>
</dbReference>
<dbReference type="Pfam" id="PF13193">
    <property type="entry name" value="AMP-binding_C"/>
    <property type="match status" value="1"/>
</dbReference>
<accession>A0AAD7ARV3</accession>
<dbReference type="AlphaFoldDB" id="A0AAD7ARV3"/>
<dbReference type="PANTHER" id="PTHR24096:SF422">
    <property type="entry name" value="BCDNA.GH02901"/>
    <property type="match status" value="1"/>
</dbReference>
<evidence type="ECO:0000259" key="1">
    <source>
        <dbReference type="Pfam" id="PF00501"/>
    </source>
</evidence>
<protein>
    <submittedName>
        <fullName evidence="3">Amp dependent CoA ligase</fullName>
    </submittedName>
</protein>
<sequence length="577" mass="62403">MTEFHGPPLDPRQIPNDLTTAAFMLDYRHPLRPAQGTVPCLIEDATGRAVYLHELRERTLALAQALSEKYKIGEKDVGEMLVESWSPCVYQVTQLPVLICSPNHVDYPAAIWAPQYLGAIFTGANPNCTPDELVYQITLTGTTLIIAHSDSLETARKAGELAGISPDRVLILDSDPKLDATSVATLISGSISAGSTFVQKKLRPGEGKTKVAALYMSSGTTGPQKAVAISHSAIISNLVQLSVLNVDSHIMFSPGDVVLGLLPFFHIAGMVFTLHWMVFNATTLVVIPKFSLVGMLDSIARHRMQHLMLVPPVAIALCKSPVVKKYDLSKLKYIGCGAAPMTSELQDQLSQLCPQATIGQCYGTTETPAILTMTPISRPFTSGSAGTLLPGVQARVVKSDGTLAGYNEPGEFVIKSPSLALGYYKNREASDDAFIADRWFRTGDEVKITENGELFITGRLKELIKVRGFQVSPVELEGLILNHPDVSDACVIGVPDDFSGEVPRAYVVLTEAAAKKANNNPEPIKASIAKLVADNKVKYKHLAGGVVFVPLIPKNPSGKIMRRVLKEQVKEKAKARL</sequence>
<comment type="caution">
    <text evidence="3">The sequence shown here is derived from an EMBL/GenBank/DDBJ whole genome shotgun (WGS) entry which is preliminary data.</text>
</comment>
<dbReference type="InterPro" id="IPR000873">
    <property type="entry name" value="AMP-dep_synth/lig_dom"/>
</dbReference>
<dbReference type="Gene3D" id="3.40.50.12780">
    <property type="entry name" value="N-terminal domain of ligase-like"/>
    <property type="match status" value="1"/>
</dbReference>
<name>A0AAD7ARV3_9AGAR</name>
<evidence type="ECO:0000313" key="4">
    <source>
        <dbReference type="Proteomes" id="UP001218218"/>
    </source>
</evidence>
<dbReference type="EMBL" id="JARIHO010000002">
    <property type="protein sequence ID" value="KAJ7366639.1"/>
    <property type="molecule type" value="Genomic_DNA"/>
</dbReference>
<dbReference type="GO" id="GO:0016405">
    <property type="term" value="F:CoA-ligase activity"/>
    <property type="evidence" value="ECO:0007669"/>
    <property type="project" value="TreeGrafter"/>
</dbReference>
<dbReference type="InterPro" id="IPR042099">
    <property type="entry name" value="ANL_N_sf"/>
</dbReference>
<dbReference type="Proteomes" id="UP001218218">
    <property type="component" value="Unassembled WGS sequence"/>
</dbReference>